<feature type="domain" description="DHHA1" evidence="2">
    <location>
        <begin position="223"/>
        <end position="303"/>
    </location>
</feature>
<dbReference type="InterPro" id="IPR038763">
    <property type="entry name" value="DHH_sf"/>
</dbReference>
<dbReference type="EMBL" id="PZJJ01000004">
    <property type="protein sequence ID" value="PTL39917.1"/>
    <property type="molecule type" value="Genomic_DNA"/>
</dbReference>
<dbReference type="SUPFAM" id="SSF64182">
    <property type="entry name" value="DHH phosphoesterases"/>
    <property type="match status" value="1"/>
</dbReference>
<dbReference type="InterPro" id="IPR003156">
    <property type="entry name" value="DHHA1_dom"/>
</dbReference>
<proteinExistence type="predicted"/>
<dbReference type="InterPro" id="IPR051319">
    <property type="entry name" value="Oligoribo/pAp-PDE_c-di-AMP_PDE"/>
</dbReference>
<dbReference type="InterPro" id="IPR001667">
    <property type="entry name" value="DDH_dom"/>
</dbReference>
<dbReference type="PANTHER" id="PTHR47618">
    <property type="entry name" value="BIFUNCTIONAL OLIGORIBONUCLEASE AND PAP PHOSPHATASE NRNA"/>
    <property type="match status" value="1"/>
</dbReference>
<accession>A0A2T4U961</accession>
<dbReference type="PANTHER" id="PTHR47618:SF1">
    <property type="entry name" value="BIFUNCTIONAL OLIGORIBONUCLEASE AND PAP PHOSPHATASE NRNA"/>
    <property type="match status" value="1"/>
</dbReference>
<evidence type="ECO:0000259" key="2">
    <source>
        <dbReference type="Pfam" id="PF02272"/>
    </source>
</evidence>
<dbReference type="Gene3D" id="3.90.1640.10">
    <property type="entry name" value="inorganic pyrophosphatase (n-terminal core)"/>
    <property type="match status" value="1"/>
</dbReference>
<comment type="caution">
    <text evidence="3">The sequence shown here is derived from an EMBL/GenBank/DDBJ whole genome shotgun (WGS) entry which is preliminary data.</text>
</comment>
<dbReference type="Proteomes" id="UP000240509">
    <property type="component" value="Unassembled WGS sequence"/>
</dbReference>
<gene>
    <name evidence="3" type="ORF">C6Y45_04190</name>
</gene>
<feature type="domain" description="DDH" evidence="1">
    <location>
        <begin position="14"/>
        <end position="149"/>
    </location>
</feature>
<name>A0A2T4U961_9BACI</name>
<evidence type="ECO:0000259" key="1">
    <source>
        <dbReference type="Pfam" id="PF01368"/>
    </source>
</evidence>
<organism evidence="3 4">
    <name type="scientific">Alkalicoccus saliphilus</name>
    <dbReference type="NCBI Taxonomy" id="200989"/>
    <lineage>
        <taxon>Bacteria</taxon>
        <taxon>Bacillati</taxon>
        <taxon>Bacillota</taxon>
        <taxon>Bacilli</taxon>
        <taxon>Bacillales</taxon>
        <taxon>Bacillaceae</taxon>
        <taxon>Alkalicoccus</taxon>
    </lineage>
</organism>
<dbReference type="OrthoDB" id="9803668at2"/>
<sequence>MENIWKAVFDFETIIIHRHVRPDPDAVGSQAALKEMITASWPEKKVLLAGETQQSLTFLAEMDPVQPEDYKEALVIVCDTANTARVDGEGWDKGEKLIKIDHHPEVERYGNYQWVMTEASSTCEMLFLLAEQLDVPLTDEAARLLYAGIVADTGRFRFPNTTAATFSSAGKLIGYNFDRSSLLNEMEEKSQEILRLEGYVLSTVEVSANGAAQVILTEDTLRRFSVTAEDTAAVVNSFSTLKGLKAWVFFVEEPDVIRVRMRSKKPEIHELAADHQGGGHPMAAGAKAESWKETEEIFQKLDILCRETAL</sequence>
<reference evidence="3 4" key="1">
    <citation type="submission" date="2018-03" db="EMBL/GenBank/DDBJ databases">
        <title>Alkalicoccus saliphilus sp. nov., isolated from a mineral pool.</title>
        <authorList>
            <person name="Zhao B."/>
        </authorList>
    </citation>
    <scope>NUCLEOTIDE SEQUENCE [LARGE SCALE GENOMIC DNA]</scope>
    <source>
        <strain evidence="3 4">6AG</strain>
    </source>
</reference>
<keyword evidence="4" id="KW-1185">Reference proteome</keyword>
<protein>
    <submittedName>
        <fullName evidence="3">DHH family phosphoesterase</fullName>
    </submittedName>
</protein>
<evidence type="ECO:0000313" key="3">
    <source>
        <dbReference type="EMBL" id="PTL39917.1"/>
    </source>
</evidence>
<evidence type="ECO:0000313" key="4">
    <source>
        <dbReference type="Proteomes" id="UP000240509"/>
    </source>
</evidence>
<dbReference type="AlphaFoldDB" id="A0A2T4U961"/>
<dbReference type="Pfam" id="PF02272">
    <property type="entry name" value="DHHA1"/>
    <property type="match status" value="1"/>
</dbReference>
<dbReference type="Gene3D" id="3.10.310.30">
    <property type="match status" value="1"/>
</dbReference>
<dbReference type="GO" id="GO:0003676">
    <property type="term" value="F:nucleic acid binding"/>
    <property type="evidence" value="ECO:0007669"/>
    <property type="project" value="InterPro"/>
</dbReference>
<dbReference type="Pfam" id="PF01368">
    <property type="entry name" value="DHH"/>
    <property type="match status" value="1"/>
</dbReference>